<dbReference type="Pfam" id="PF02272">
    <property type="entry name" value="DHHA1"/>
    <property type="match status" value="1"/>
</dbReference>
<evidence type="ECO:0000259" key="7">
    <source>
        <dbReference type="Pfam" id="PF02272"/>
    </source>
</evidence>
<dbReference type="OrthoDB" id="9809852at2"/>
<sequence>MGYSYVPLTAEDKAAAALLARRLQLSPVLVEILYRRGLTGEAELRAFLYPRLDSLPDPFSMAGMAEAVQVLVQARAEQRPVYIHGDYDVDGITATSLLQGFFAAAGIRSFWYIPRRTEEQYGLSEKSLAKLLRGVQPQEKPVLITVDCGISSMAEVRLAKERFGCASVIITDHHLPGPELPDATAIINPKLSGCGFPFPHLAGVGVAFLFVHALRRALVERHMLSREHMPNLKHCLDLVALGTIADVVPLVGLNRTLVRAGLEVLAARQRDGVAALAASARVMTAAITAEDVAFRLAPRINACGRLGQPELGVQLFLAQDAREARRLVHDMEALNTRRKELEQAIMPAIARACEEQVQKGRAALAIYNPDCHPGILGILASRMVDRFGLPVILFTDDHQASGAEQQGKILKGSGRSVMGVNLHETLTDCQEVIEQFGGHPMAAGLTVALAQLDEFSNLFHKSVLQQMARPAANQARDTPVDYQVETGSFFEDDFLQTMLLMEPCGEGNPEPLFLMPAGPLSQVRTVGNHEHLVFQIETCGRTVSGVGFNLARQYAEFPGNEAALIFKLKQRYVRGREHPQMQVIELLHESGQ</sequence>
<feature type="domain" description="RecJ OB" evidence="8">
    <location>
        <begin position="491"/>
        <end position="583"/>
    </location>
</feature>
<keyword evidence="10" id="KW-1185">Reference proteome</keyword>
<dbReference type="PANTHER" id="PTHR30255">
    <property type="entry name" value="SINGLE-STRANDED-DNA-SPECIFIC EXONUCLEASE RECJ"/>
    <property type="match status" value="1"/>
</dbReference>
<dbReference type="SUPFAM" id="SSF64182">
    <property type="entry name" value="DHH phosphoesterases"/>
    <property type="match status" value="1"/>
</dbReference>
<dbReference type="InterPro" id="IPR041122">
    <property type="entry name" value="RecJ_OB"/>
</dbReference>
<dbReference type="RefSeq" id="WP_104936867.1">
    <property type="nucleotide sequence ID" value="NZ_CP021255.1"/>
</dbReference>
<dbReference type="InterPro" id="IPR004610">
    <property type="entry name" value="RecJ"/>
</dbReference>
<accession>A0A2L1GPK8</accession>
<evidence type="ECO:0000259" key="6">
    <source>
        <dbReference type="Pfam" id="PF01368"/>
    </source>
</evidence>
<dbReference type="InterPro" id="IPR003156">
    <property type="entry name" value="DHHA1_dom"/>
</dbReference>
<dbReference type="Gene3D" id="3.90.1640.30">
    <property type="match status" value="1"/>
</dbReference>
<keyword evidence="3" id="KW-0540">Nuclease</keyword>
<evidence type="ECO:0000256" key="1">
    <source>
        <dbReference type="ARBA" id="ARBA00005915"/>
    </source>
</evidence>
<dbReference type="Pfam" id="PF01368">
    <property type="entry name" value="DHH"/>
    <property type="match status" value="1"/>
</dbReference>
<proteinExistence type="inferred from homology"/>
<evidence type="ECO:0000256" key="5">
    <source>
        <dbReference type="ARBA" id="ARBA00022839"/>
    </source>
</evidence>
<dbReference type="PANTHER" id="PTHR30255:SF2">
    <property type="entry name" value="SINGLE-STRANDED-DNA-SPECIFIC EXONUCLEASE RECJ"/>
    <property type="match status" value="1"/>
</dbReference>
<protein>
    <recommendedName>
        <fullName evidence="2">Single-stranded-DNA-specific exonuclease RecJ</fullName>
    </recommendedName>
</protein>
<dbReference type="GO" id="GO:0006281">
    <property type="term" value="P:DNA repair"/>
    <property type="evidence" value="ECO:0007669"/>
    <property type="project" value="InterPro"/>
</dbReference>
<name>A0A2L1GPK8_9BACT</name>
<dbReference type="Gene3D" id="3.10.310.30">
    <property type="match status" value="1"/>
</dbReference>
<gene>
    <name evidence="9" type="ORF">CAY53_09180</name>
</gene>
<dbReference type="GO" id="GO:0006310">
    <property type="term" value="P:DNA recombination"/>
    <property type="evidence" value="ECO:0007669"/>
    <property type="project" value="InterPro"/>
</dbReference>
<dbReference type="Proteomes" id="UP000239867">
    <property type="component" value="Chromosome"/>
</dbReference>
<dbReference type="InterPro" id="IPR038763">
    <property type="entry name" value="DHH_sf"/>
</dbReference>
<evidence type="ECO:0000256" key="2">
    <source>
        <dbReference type="ARBA" id="ARBA00019841"/>
    </source>
</evidence>
<evidence type="ECO:0000313" key="9">
    <source>
        <dbReference type="EMBL" id="AVD71621.1"/>
    </source>
</evidence>
<dbReference type="EMBL" id="CP021255">
    <property type="protein sequence ID" value="AVD71621.1"/>
    <property type="molecule type" value="Genomic_DNA"/>
</dbReference>
<keyword evidence="5 9" id="KW-0269">Exonuclease</keyword>
<dbReference type="GO" id="GO:0008409">
    <property type="term" value="F:5'-3' exonuclease activity"/>
    <property type="evidence" value="ECO:0007669"/>
    <property type="project" value="InterPro"/>
</dbReference>
<dbReference type="InterPro" id="IPR051673">
    <property type="entry name" value="SSDNA_exonuclease_RecJ"/>
</dbReference>
<evidence type="ECO:0000256" key="3">
    <source>
        <dbReference type="ARBA" id="ARBA00022722"/>
    </source>
</evidence>
<organism evidence="9 10">
    <name type="scientific">Desulfobulbus oralis</name>
    <dbReference type="NCBI Taxonomy" id="1986146"/>
    <lineage>
        <taxon>Bacteria</taxon>
        <taxon>Pseudomonadati</taxon>
        <taxon>Thermodesulfobacteriota</taxon>
        <taxon>Desulfobulbia</taxon>
        <taxon>Desulfobulbales</taxon>
        <taxon>Desulfobulbaceae</taxon>
        <taxon>Desulfobulbus</taxon>
    </lineage>
</organism>
<evidence type="ECO:0000313" key="10">
    <source>
        <dbReference type="Proteomes" id="UP000239867"/>
    </source>
</evidence>
<dbReference type="InterPro" id="IPR001667">
    <property type="entry name" value="DDH_dom"/>
</dbReference>
<dbReference type="GO" id="GO:0003676">
    <property type="term" value="F:nucleic acid binding"/>
    <property type="evidence" value="ECO:0007669"/>
    <property type="project" value="InterPro"/>
</dbReference>
<dbReference type="KEGG" id="deo:CAY53_09180"/>
<evidence type="ECO:0000259" key="8">
    <source>
        <dbReference type="Pfam" id="PF17768"/>
    </source>
</evidence>
<feature type="domain" description="DHHA1" evidence="7">
    <location>
        <begin position="367"/>
        <end position="461"/>
    </location>
</feature>
<keyword evidence="4" id="KW-0378">Hydrolase</keyword>
<dbReference type="NCBIfam" id="TIGR00644">
    <property type="entry name" value="recJ"/>
    <property type="match status" value="1"/>
</dbReference>
<dbReference type="AlphaFoldDB" id="A0A2L1GPK8"/>
<reference evidence="9 10" key="1">
    <citation type="journal article" date="2018" name="MBio">
        <title>Insights into the evolution of host association through the isolation and characterization of a novel human periodontal pathobiont, Desulfobulbus oralis.</title>
        <authorList>
            <person name="Cross K.L."/>
            <person name="Chirania P."/>
            <person name="Xiong W."/>
            <person name="Beall C.J."/>
            <person name="Elkins J.G."/>
            <person name="Giannone R.J."/>
            <person name="Griffen A.L."/>
            <person name="Guss A.M."/>
            <person name="Hettich R.L."/>
            <person name="Joshi S.S."/>
            <person name="Mokrzan E.M."/>
            <person name="Martin R.K."/>
            <person name="Zhulin I.B."/>
            <person name="Leys E.J."/>
            <person name="Podar M."/>
        </authorList>
    </citation>
    <scope>NUCLEOTIDE SEQUENCE [LARGE SCALE GENOMIC DNA]</scope>
    <source>
        <strain evidence="9 10">ORNL</strain>
    </source>
</reference>
<comment type="similarity">
    <text evidence="1">Belongs to the RecJ family.</text>
</comment>
<feature type="domain" description="DDH" evidence="6">
    <location>
        <begin position="81"/>
        <end position="243"/>
    </location>
</feature>
<evidence type="ECO:0000256" key="4">
    <source>
        <dbReference type="ARBA" id="ARBA00022801"/>
    </source>
</evidence>
<dbReference type="Pfam" id="PF17768">
    <property type="entry name" value="RecJ_OB"/>
    <property type="match status" value="1"/>
</dbReference>